<protein>
    <recommendedName>
        <fullName evidence="2">Serine hydrolase domain-containing protein</fullName>
    </recommendedName>
</protein>
<evidence type="ECO:0000313" key="4">
    <source>
        <dbReference type="Proteomes" id="UP000014071"/>
    </source>
</evidence>
<dbReference type="GeneID" id="24107853"/>
<dbReference type="Pfam" id="PF03959">
    <property type="entry name" value="FSH1"/>
    <property type="match status" value="1"/>
</dbReference>
<evidence type="ECO:0000313" key="3">
    <source>
        <dbReference type="EMBL" id="GAC94987.1"/>
    </source>
</evidence>
<proteinExistence type="predicted"/>
<dbReference type="InterPro" id="IPR050593">
    <property type="entry name" value="LovG"/>
</dbReference>
<dbReference type="GO" id="GO:0005737">
    <property type="term" value="C:cytoplasm"/>
    <property type="evidence" value="ECO:0007669"/>
    <property type="project" value="TreeGrafter"/>
</dbReference>
<dbReference type="PANTHER" id="PTHR48070:SF6">
    <property type="entry name" value="ESTERASE OVCA2"/>
    <property type="match status" value="1"/>
</dbReference>
<sequence>MSARKIRLLALHGKGTSARIMRAQIKPIVDLLGEIVVVDYIDGGEPSAPYQGESSSEDQDLVALLHLAEKLLLCLYAGIETVFPKESYYAWYQEPTRDALQAAHTRVAVQLCPEHVGSFKPRGAVMPSISTGLNLDLGAFSLPNTPLSSNTATPPIGFLPHRSFSSASSAVGRTDDWCRNGHGTIRRSFNAAASVPAVDTPVSCPSTAGIKTPLLTESGAYDGLICFSQGCAVSTGLLLEMQQDRTRVGPPPLRLVILICGGRPFGPDGSMERVEPASVPPIAIRSLHVQGRKDAGLEESKRLADLYTDVDRQVLELDIGHCPPRRSMDVEIVAASIRRSIAEMS</sequence>
<keyword evidence="4" id="KW-1185">Reference proteome</keyword>
<dbReference type="GO" id="GO:0016787">
    <property type="term" value="F:hydrolase activity"/>
    <property type="evidence" value="ECO:0007669"/>
    <property type="project" value="UniProtKB-KW"/>
</dbReference>
<dbReference type="eggNOG" id="ENOG502SG0B">
    <property type="taxonomic scope" value="Eukaryota"/>
</dbReference>
<name>R9P1I4_PSEHS</name>
<dbReference type="InterPro" id="IPR029058">
    <property type="entry name" value="AB_hydrolase_fold"/>
</dbReference>
<dbReference type="AlphaFoldDB" id="R9P1I4"/>
<dbReference type="Proteomes" id="UP000014071">
    <property type="component" value="Unassembled WGS sequence"/>
</dbReference>
<gene>
    <name evidence="3" type="ORF">PHSY_002560</name>
</gene>
<dbReference type="HOGENOM" id="CLU_051938_4_1_1"/>
<dbReference type="SUPFAM" id="SSF53474">
    <property type="entry name" value="alpha/beta-Hydrolases"/>
    <property type="match status" value="1"/>
</dbReference>
<dbReference type="EMBL" id="DF238788">
    <property type="protein sequence ID" value="GAC94987.1"/>
    <property type="molecule type" value="Genomic_DNA"/>
</dbReference>
<reference evidence="4" key="1">
    <citation type="journal article" date="2013" name="Genome Announc.">
        <title>Draft genome sequence of the basidiomycetous yeast-like fungus Pseudozyma hubeiensis SY62, which produces an abundant amount of the biosurfactant mannosylerythritol lipids.</title>
        <authorList>
            <person name="Konishi M."/>
            <person name="Hatada Y."/>
            <person name="Horiuchi J."/>
        </authorList>
    </citation>
    <scope>NUCLEOTIDE SEQUENCE [LARGE SCALE GENOMIC DNA]</scope>
    <source>
        <strain evidence="4">SY62</strain>
    </source>
</reference>
<dbReference type="Gene3D" id="3.40.50.1820">
    <property type="entry name" value="alpha/beta hydrolase"/>
    <property type="match status" value="1"/>
</dbReference>
<organism evidence="3 4">
    <name type="scientific">Pseudozyma hubeiensis (strain SY62)</name>
    <name type="common">Yeast</name>
    <dbReference type="NCBI Taxonomy" id="1305764"/>
    <lineage>
        <taxon>Eukaryota</taxon>
        <taxon>Fungi</taxon>
        <taxon>Dikarya</taxon>
        <taxon>Basidiomycota</taxon>
        <taxon>Ustilaginomycotina</taxon>
        <taxon>Ustilaginomycetes</taxon>
        <taxon>Ustilaginales</taxon>
        <taxon>Ustilaginaceae</taxon>
        <taxon>Pseudozyma</taxon>
    </lineage>
</organism>
<dbReference type="RefSeq" id="XP_012188574.1">
    <property type="nucleotide sequence ID" value="XM_012333184.1"/>
</dbReference>
<accession>R9P1I4</accession>
<dbReference type="STRING" id="1305764.R9P1I4"/>
<keyword evidence="1" id="KW-0378">Hydrolase</keyword>
<feature type="domain" description="Serine hydrolase" evidence="2">
    <location>
        <begin position="215"/>
        <end position="329"/>
    </location>
</feature>
<dbReference type="PANTHER" id="PTHR48070">
    <property type="entry name" value="ESTERASE OVCA2"/>
    <property type="match status" value="1"/>
</dbReference>
<dbReference type="OrthoDB" id="414698at2759"/>
<dbReference type="GO" id="GO:0005634">
    <property type="term" value="C:nucleus"/>
    <property type="evidence" value="ECO:0007669"/>
    <property type="project" value="TreeGrafter"/>
</dbReference>
<dbReference type="InterPro" id="IPR005645">
    <property type="entry name" value="FSH-like_dom"/>
</dbReference>
<evidence type="ECO:0000256" key="1">
    <source>
        <dbReference type="ARBA" id="ARBA00022801"/>
    </source>
</evidence>
<evidence type="ECO:0000259" key="2">
    <source>
        <dbReference type="Pfam" id="PF03959"/>
    </source>
</evidence>